<dbReference type="Pfam" id="PF00160">
    <property type="entry name" value="Pro_isomerase"/>
    <property type="match status" value="1"/>
</dbReference>
<dbReference type="InterPro" id="IPR029000">
    <property type="entry name" value="Cyclophilin-like_dom_sf"/>
</dbReference>
<protein>
    <recommendedName>
        <fullName evidence="1">peptidylprolyl isomerase</fullName>
        <ecNumber evidence="1">5.2.1.8</ecNumber>
    </recommendedName>
</protein>
<gene>
    <name evidence="5" type="ORF">DOS84_12165</name>
</gene>
<dbReference type="InterPro" id="IPR002130">
    <property type="entry name" value="Cyclophilin-type_PPIase_dom"/>
</dbReference>
<keyword evidence="2" id="KW-0697">Rotamase</keyword>
<dbReference type="Gene3D" id="2.40.100.10">
    <property type="entry name" value="Cyclophilin-like"/>
    <property type="match status" value="1"/>
</dbReference>
<evidence type="ECO:0000313" key="5">
    <source>
        <dbReference type="EMBL" id="PZX93222.1"/>
    </source>
</evidence>
<proteinExistence type="predicted"/>
<reference evidence="5 6" key="1">
    <citation type="submission" date="2018-06" db="EMBL/GenBank/DDBJ databases">
        <title>Flavobacterium sp IMCC34762, genome.</title>
        <authorList>
            <person name="Joung Y."/>
            <person name="Cho J."/>
            <person name="Song J."/>
        </authorList>
    </citation>
    <scope>NUCLEOTIDE SEQUENCE [LARGE SCALE GENOMIC DNA]</scope>
    <source>
        <strain evidence="5 6">IMCC34762</strain>
    </source>
</reference>
<dbReference type="GO" id="GO:0003755">
    <property type="term" value="F:peptidyl-prolyl cis-trans isomerase activity"/>
    <property type="evidence" value="ECO:0007669"/>
    <property type="project" value="UniProtKB-KW"/>
</dbReference>
<evidence type="ECO:0000256" key="1">
    <source>
        <dbReference type="ARBA" id="ARBA00013194"/>
    </source>
</evidence>
<keyword evidence="6" id="KW-1185">Reference proteome</keyword>
<sequence length="182" mass="20272">MIFVILSVSAQKKEVCNITTSLGEITVELYPEKAPITVANFLKYIDAHLYDNCSFFRAVTLNNQPKDSIKIEVIQGGEIDSIKTFAPIALETTKQTGLSHKNGTLSMARDKPNSATTNFFICINDQPSLDYGGKRNIDGQGFAAFGSVIKGMKIVKKIQQLHPEQSQYFKPEIRIISITRKK</sequence>
<name>A0A2W7VM06_9FLAO</name>
<dbReference type="EMBL" id="QKXH01000007">
    <property type="protein sequence ID" value="PZX93222.1"/>
    <property type="molecule type" value="Genomic_DNA"/>
</dbReference>
<dbReference type="SUPFAM" id="SSF50891">
    <property type="entry name" value="Cyclophilin-like"/>
    <property type="match status" value="1"/>
</dbReference>
<dbReference type="EC" id="5.2.1.8" evidence="1"/>
<evidence type="ECO:0000256" key="3">
    <source>
        <dbReference type="ARBA" id="ARBA00023235"/>
    </source>
</evidence>
<comment type="caution">
    <text evidence="5">The sequence shown here is derived from an EMBL/GenBank/DDBJ whole genome shotgun (WGS) entry which is preliminary data.</text>
</comment>
<keyword evidence="3 5" id="KW-0413">Isomerase</keyword>
<evidence type="ECO:0000256" key="2">
    <source>
        <dbReference type="ARBA" id="ARBA00023110"/>
    </source>
</evidence>
<dbReference type="PROSITE" id="PS50072">
    <property type="entry name" value="CSA_PPIASE_2"/>
    <property type="match status" value="1"/>
</dbReference>
<evidence type="ECO:0000313" key="6">
    <source>
        <dbReference type="Proteomes" id="UP000249177"/>
    </source>
</evidence>
<dbReference type="AlphaFoldDB" id="A0A2W7VM06"/>
<accession>A0A2W7VM06</accession>
<dbReference type="Proteomes" id="UP000249177">
    <property type="component" value="Unassembled WGS sequence"/>
</dbReference>
<dbReference type="InterPro" id="IPR044665">
    <property type="entry name" value="E_coli_cyclophilin_A-like"/>
</dbReference>
<organism evidence="5 6">
    <name type="scientific">Flavobacterium aquariorum</name>
    <dbReference type="NCBI Taxonomy" id="2217670"/>
    <lineage>
        <taxon>Bacteria</taxon>
        <taxon>Pseudomonadati</taxon>
        <taxon>Bacteroidota</taxon>
        <taxon>Flavobacteriia</taxon>
        <taxon>Flavobacteriales</taxon>
        <taxon>Flavobacteriaceae</taxon>
        <taxon>Flavobacterium</taxon>
    </lineage>
</organism>
<dbReference type="OrthoDB" id="9807797at2"/>
<feature type="domain" description="PPIase cyclophilin-type" evidence="4">
    <location>
        <begin position="20"/>
        <end position="176"/>
    </location>
</feature>
<dbReference type="PANTHER" id="PTHR43246">
    <property type="entry name" value="PEPTIDYL-PROLYL CIS-TRANS ISOMERASE CYP38, CHLOROPLASTIC"/>
    <property type="match status" value="1"/>
</dbReference>
<evidence type="ECO:0000259" key="4">
    <source>
        <dbReference type="PROSITE" id="PS50072"/>
    </source>
</evidence>